<dbReference type="STRING" id="1095629.A0A0C9WST2"/>
<evidence type="ECO:0000313" key="4">
    <source>
        <dbReference type="Proteomes" id="UP000054477"/>
    </source>
</evidence>
<dbReference type="GO" id="GO:0005634">
    <property type="term" value="C:nucleus"/>
    <property type="evidence" value="ECO:0007669"/>
    <property type="project" value="TreeGrafter"/>
</dbReference>
<dbReference type="AlphaFoldDB" id="A0A0C9WST2"/>
<evidence type="ECO:0000259" key="2">
    <source>
        <dbReference type="PROSITE" id="PS51253"/>
    </source>
</evidence>
<evidence type="ECO:0000313" key="3">
    <source>
        <dbReference type="EMBL" id="KIJ91178.1"/>
    </source>
</evidence>
<dbReference type="Pfam" id="PF03184">
    <property type="entry name" value="DDE_1"/>
    <property type="match status" value="1"/>
</dbReference>
<dbReference type="InterPro" id="IPR004875">
    <property type="entry name" value="DDE_SF_endonuclease_dom"/>
</dbReference>
<keyword evidence="4" id="KW-1185">Reference proteome</keyword>
<dbReference type="InterPro" id="IPR050863">
    <property type="entry name" value="CenT-Element_Derived"/>
</dbReference>
<dbReference type="Gene3D" id="1.10.10.60">
    <property type="entry name" value="Homeodomain-like"/>
    <property type="match status" value="1"/>
</dbReference>
<proteinExistence type="predicted"/>
<feature type="domain" description="HTH CENPB-type" evidence="2">
    <location>
        <begin position="1"/>
        <end position="51"/>
    </location>
</feature>
<dbReference type="PANTHER" id="PTHR19303">
    <property type="entry name" value="TRANSPOSON"/>
    <property type="match status" value="1"/>
</dbReference>
<dbReference type="PANTHER" id="PTHR19303:SF73">
    <property type="entry name" value="PROTEIN PDC2"/>
    <property type="match status" value="1"/>
</dbReference>
<dbReference type="HOGENOM" id="CLU_018294_0_0_1"/>
<dbReference type="GO" id="GO:0003677">
    <property type="term" value="F:DNA binding"/>
    <property type="evidence" value="ECO:0007669"/>
    <property type="project" value="UniProtKB-KW"/>
</dbReference>
<reference evidence="4" key="2">
    <citation type="submission" date="2015-01" db="EMBL/GenBank/DDBJ databases">
        <title>Evolutionary Origins and Diversification of the Mycorrhizal Mutualists.</title>
        <authorList>
            <consortium name="DOE Joint Genome Institute"/>
            <consortium name="Mycorrhizal Genomics Consortium"/>
            <person name="Kohler A."/>
            <person name="Kuo A."/>
            <person name="Nagy L.G."/>
            <person name="Floudas D."/>
            <person name="Copeland A."/>
            <person name="Barry K.W."/>
            <person name="Cichocki N."/>
            <person name="Veneault-Fourrey C."/>
            <person name="LaButti K."/>
            <person name="Lindquist E.A."/>
            <person name="Lipzen A."/>
            <person name="Lundell T."/>
            <person name="Morin E."/>
            <person name="Murat C."/>
            <person name="Riley R."/>
            <person name="Ohm R."/>
            <person name="Sun H."/>
            <person name="Tunlid A."/>
            <person name="Henrissat B."/>
            <person name="Grigoriev I.V."/>
            <person name="Hibbett D.S."/>
            <person name="Martin F."/>
        </authorList>
    </citation>
    <scope>NUCLEOTIDE SEQUENCE [LARGE SCALE GENOMIC DNA]</scope>
    <source>
        <strain evidence="4">LaAM-08-1</strain>
    </source>
</reference>
<evidence type="ECO:0000256" key="1">
    <source>
        <dbReference type="ARBA" id="ARBA00023125"/>
    </source>
</evidence>
<gene>
    <name evidence="3" type="ORF">K443DRAFT_656151</name>
</gene>
<name>A0A0C9WST2_9AGAR</name>
<dbReference type="InterPro" id="IPR006600">
    <property type="entry name" value="HTH_CenpB_DNA-bd_dom"/>
</dbReference>
<sequence length="419" mass="47669">MGDGIVLTGEILRQKWITFANLVGIPDDDRLKLSNGWLRCFKDRNGLKEMRRHGEAAMAPDRGLSDRKRSGVKGKKVRLTYAFTSNADGSEKLRPFVIGKAARPRAFNKKSGAQLGFYYRNNAKAWMTARLYQDWIEEWDRELQKKGRNILLLQDNFSGHIVPPNLKNIRVENFEPNLTAHVQPKDQGIIRCFKAHYRARFIQRAVNRYDEGITPADIYDINQLQAMRMADEAWSDVDTTTIRNCWRKAGILPAIPSRTTQPSIPISSLVNDTSSQTDPIIEAERQVENALDDLVATGALQTKNRMDINALLNPEGESQILTETSDEEIYHAVMDSMKARENMEITGGDDVDDDIIIEPRPTRREVLKAVSTIGACIEESNDPNSRKLEALLGSLNRQLRLDETRNMRDTHLTDFFQKL</sequence>
<dbReference type="SUPFAM" id="SSF46689">
    <property type="entry name" value="Homeodomain-like"/>
    <property type="match status" value="1"/>
</dbReference>
<reference evidence="3 4" key="1">
    <citation type="submission" date="2014-04" db="EMBL/GenBank/DDBJ databases">
        <authorList>
            <consortium name="DOE Joint Genome Institute"/>
            <person name="Kuo A."/>
            <person name="Kohler A."/>
            <person name="Nagy L.G."/>
            <person name="Floudas D."/>
            <person name="Copeland A."/>
            <person name="Barry K.W."/>
            <person name="Cichocki N."/>
            <person name="Veneault-Fourrey C."/>
            <person name="LaButti K."/>
            <person name="Lindquist E.A."/>
            <person name="Lipzen A."/>
            <person name="Lundell T."/>
            <person name="Morin E."/>
            <person name="Murat C."/>
            <person name="Sun H."/>
            <person name="Tunlid A."/>
            <person name="Henrissat B."/>
            <person name="Grigoriev I.V."/>
            <person name="Hibbett D.S."/>
            <person name="Martin F."/>
            <person name="Nordberg H.P."/>
            <person name="Cantor M.N."/>
            <person name="Hua S.X."/>
        </authorList>
    </citation>
    <scope>NUCLEOTIDE SEQUENCE [LARGE SCALE GENOMIC DNA]</scope>
    <source>
        <strain evidence="3 4">LaAM-08-1</strain>
    </source>
</reference>
<dbReference type="OrthoDB" id="162969at2759"/>
<organism evidence="3 4">
    <name type="scientific">Laccaria amethystina LaAM-08-1</name>
    <dbReference type="NCBI Taxonomy" id="1095629"/>
    <lineage>
        <taxon>Eukaryota</taxon>
        <taxon>Fungi</taxon>
        <taxon>Dikarya</taxon>
        <taxon>Basidiomycota</taxon>
        <taxon>Agaricomycotina</taxon>
        <taxon>Agaricomycetes</taxon>
        <taxon>Agaricomycetidae</taxon>
        <taxon>Agaricales</taxon>
        <taxon>Agaricineae</taxon>
        <taxon>Hydnangiaceae</taxon>
        <taxon>Laccaria</taxon>
    </lineage>
</organism>
<dbReference type="PROSITE" id="PS51253">
    <property type="entry name" value="HTH_CENPB"/>
    <property type="match status" value="1"/>
</dbReference>
<dbReference type="Proteomes" id="UP000054477">
    <property type="component" value="Unassembled WGS sequence"/>
</dbReference>
<dbReference type="InterPro" id="IPR009057">
    <property type="entry name" value="Homeodomain-like_sf"/>
</dbReference>
<dbReference type="EMBL" id="KN839044">
    <property type="protein sequence ID" value="KIJ91178.1"/>
    <property type="molecule type" value="Genomic_DNA"/>
</dbReference>
<keyword evidence="1" id="KW-0238">DNA-binding</keyword>
<accession>A0A0C9WST2</accession>
<protein>
    <recommendedName>
        <fullName evidence="2">HTH CENPB-type domain-containing protein</fullName>
    </recommendedName>
</protein>
<dbReference type="Pfam" id="PF03221">
    <property type="entry name" value="HTH_Tnp_Tc5"/>
    <property type="match status" value="1"/>
</dbReference>